<evidence type="ECO:0000256" key="5">
    <source>
        <dbReference type="ARBA" id="ARBA00023136"/>
    </source>
</evidence>
<evidence type="ECO:0000256" key="10">
    <source>
        <dbReference type="SAM" id="Phobius"/>
    </source>
</evidence>
<dbReference type="Proteomes" id="UP000472274">
    <property type="component" value="Unplaced"/>
</dbReference>
<keyword evidence="3" id="KW-0732">Signal</keyword>
<evidence type="ECO:0000256" key="2">
    <source>
        <dbReference type="ARBA" id="ARBA00022692"/>
    </source>
</evidence>
<keyword evidence="2 10" id="KW-0812">Transmembrane</keyword>
<dbReference type="GO" id="GO:0097190">
    <property type="term" value="P:apoptotic signaling pathway"/>
    <property type="evidence" value="ECO:0007669"/>
    <property type="project" value="Ensembl"/>
</dbReference>
<dbReference type="GO" id="GO:0032753">
    <property type="term" value="P:positive regulation of interleukin-4 production"/>
    <property type="evidence" value="ECO:0007669"/>
    <property type="project" value="Ensembl"/>
</dbReference>
<dbReference type="Ensembl" id="ENSTMTT00000000852.1">
    <property type="protein sequence ID" value="ENSTMTP00000000829.1"/>
    <property type="gene ID" value="ENSTMTG00000000707.1"/>
</dbReference>
<protein>
    <submittedName>
        <fullName evidence="11">CD28 molecule</fullName>
    </submittedName>
</protein>
<comment type="subcellular location">
    <subcellularLocation>
        <location evidence="1">Membrane</location>
        <topology evidence="1">Single-pass type I membrane protein</topology>
    </subcellularLocation>
</comment>
<dbReference type="GO" id="GO:0098636">
    <property type="term" value="C:protein complex involved in cell adhesion"/>
    <property type="evidence" value="ECO:0007669"/>
    <property type="project" value="Ensembl"/>
</dbReference>
<dbReference type="PANTHER" id="PTHR11494">
    <property type="entry name" value="CYTOTOXIC T-LYMPHOCYTE PROTEIN"/>
    <property type="match status" value="1"/>
</dbReference>
<dbReference type="GO" id="GO:0045944">
    <property type="term" value="P:positive regulation of transcription by RNA polymerase II"/>
    <property type="evidence" value="ECO:0007669"/>
    <property type="project" value="Ensembl"/>
</dbReference>
<dbReference type="FunFam" id="2.60.40.10:FF:000874">
    <property type="entry name" value="Inducible T-cell costimulator"/>
    <property type="match status" value="1"/>
</dbReference>
<dbReference type="GO" id="GO:0045066">
    <property type="term" value="P:regulatory T cell differentiation"/>
    <property type="evidence" value="ECO:0007669"/>
    <property type="project" value="Ensembl"/>
</dbReference>
<dbReference type="GO" id="GO:0043491">
    <property type="term" value="P:phosphatidylinositol 3-kinase/protein kinase B signal transduction"/>
    <property type="evidence" value="ECO:0007669"/>
    <property type="project" value="Ensembl"/>
</dbReference>
<dbReference type="GO" id="GO:0031295">
    <property type="term" value="P:T cell costimulation"/>
    <property type="evidence" value="ECO:0007669"/>
    <property type="project" value="Ensembl"/>
</dbReference>
<dbReference type="GO" id="GO:0006366">
    <property type="term" value="P:transcription by RNA polymerase II"/>
    <property type="evidence" value="ECO:0007669"/>
    <property type="project" value="Ensembl"/>
</dbReference>
<keyword evidence="8" id="KW-0325">Glycoprotein</keyword>
<dbReference type="GO" id="GO:0032733">
    <property type="term" value="P:positive regulation of interleukin-10 production"/>
    <property type="evidence" value="ECO:0007669"/>
    <property type="project" value="Ensembl"/>
</dbReference>
<keyword evidence="5 10" id="KW-0472">Membrane</keyword>
<dbReference type="GO" id="GO:0032743">
    <property type="term" value="P:positive regulation of interleukin-2 production"/>
    <property type="evidence" value="ECO:0007669"/>
    <property type="project" value="Ensembl"/>
</dbReference>
<dbReference type="InParanoid" id="A0A674HYE0"/>
<dbReference type="GO" id="GO:0010629">
    <property type="term" value="P:negative regulation of gene expression"/>
    <property type="evidence" value="ECO:0007669"/>
    <property type="project" value="Ensembl"/>
</dbReference>
<dbReference type="GO" id="GO:0002863">
    <property type="term" value="P:positive regulation of inflammatory response to antigenic stimulus"/>
    <property type="evidence" value="ECO:0007669"/>
    <property type="project" value="Ensembl"/>
</dbReference>
<dbReference type="GO" id="GO:0019901">
    <property type="term" value="F:protein kinase binding"/>
    <property type="evidence" value="ECO:0007669"/>
    <property type="project" value="Ensembl"/>
</dbReference>
<evidence type="ECO:0000256" key="8">
    <source>
        <dbReference type="ARBA" id="ARBA00023180"/>
    </source>
</evidence>
<dbReference type="PANTHER" id="PTHR11494:SF7">
    <property type="entry name" value="T-CELL-SPECIFIC SURFACE GLYCOPROTEIN CD28"/>
    <property type="match status" value="1"/>
</dbReference>
<keyword evidence="12" id="KW-1185">Reference proteome</keyword>
<dbReference type="GO" id="GO:0045840">
    <property type="term" value="P:positive regulation of mitotic nuclear division"/>
    <property type="evidence" value="ECO:0007669"/>
    <property type="project" value="Ensembl"/>
</dbReference>
<dbReference type="AlphaFoldDB" id="A0A674HYE0"/>
<dbReference type="PRINTS" id="PR01717">
    <property type="entry name" value="CD28ANTIGEN"/>
</dbReference>
<sequence length="243" mass="27652">MAQLGSVTPSSYLPFNKVVLGTEGICITVCFFPSSLPENKILVEQPPRIMAFNENATLACKYAYNGTGNEFRASLNKGADRAVEVCSVSWNGSFHNHHSNKDFNCLVAVDSHKKEVNFSLWKLNTDQTDIYFCKIEVMFPPPYISNDKSNGTVIHVKEMLCQSPIFPPATPFWALMVTLGFLAFYSVLITAVFVICWWKNKKNRILTSDYMNMTPRHPPGPKNKHYQPYAPTRIHTEYRSWEP</sequence>
<dbReference type="GO" id="GO:0045060">
    <property type="term" value="P:negative thymic T cell selection"/>
    <property type="evidence" value="ECO:0007669"/>
    <property type="project" value="Ensembl"/>
</dbReference>
<dbReference type="GO" id="GO:0051897">
    <property type="term" value="P:positive regulation of phosphatidylinositol 3-kinase/protein kinase B signal transduction"/>
    <property type="evidence" value="ECO:0007669"/>
    <property type="project" value="Ensembl"/>
</dbReference>
<dbReference type="GO" id="GO:0048304">
    <property type="term" value="P:positive regulation of isotype switching to IgG isotypes"/>
    <property type="evidence" value="ECO:0007669"/>
    <property type="project" value="Ensembl"/>
</dbReference>
<evidence type="ECO:0000256" key="3">
    <source>
        <dbReference type="ARBA" id="ARBA00022729"/>
    </source>
</evidence>
<keyword evidence="7" id="KW-0675">Receptor</keyword>
<proteinExistence type="predicted"/>
<evidence type="ECO:0000256" key="1">
    <source>
        <dbReference type="ARBA" id="ARBA00004479"/>
    </source>
</evidence>
<dbReference type="GeneTree" id="ENSGT00530000063873"/>
<name>A0A674HYE0_9SAUR</name>
<evidence type="ECO:0000313" key="11">
    <source>
        <dbReference type="Ensembl" id="ENSTMTP00000000829.1"/>
    </source>
</evidence>
<evidence type="ECO:0000256" key="4">
    <source>
        <dbReference type="ARBA" id="ARBA00022989"/>
    </source>
</evidence>
<reference evidence="11" key="2">
    <citation type="submission" date="2025-09" db="UniProtKB">
        <authorList>
            <consortium name="Ensembl"/>
        </authorList>
    </citation>
    <scope>IDENTIFICATION</scope>
</reference>
<dbReference type="GO" id="GO:0050852">
    <property type="term" value="P:T cell receptor signaling pathway"/>
    <property type="evidence" value="ECO:0007669"/>
    <property type="project" value="Ensembl"/>
</dbReference>
<dbReference type="Gene3D" id="2.60.40.10">
    <property type="entry name" value="Immunoglobulins"/>
    <property type="match status" value="1"/>
</dbReference>
<keyword evidence="4 10" id="KW-1133">Transmembrane helix</keyword>
<accession>A0A674HYE0</accession>
<feature type="transmembrane region" description="Helical" evidence="10">
    <location>
        <begin position="172"/>
        <end position="198"/>
    </location>
</feature>
<gene>
    <name evidence="11" type="primary">CD28</name>
</gene>
<keyword evidence="6" id="KW-1015">Disulfide bond</keyword>
<dbReference type="GO" id="GO:0009897">
    <property type="term" value="C:external side of plasma membrane"/>
    <property type="evidence" value="ECO:0007669"/>
    <property type="project" value="Ensembl"/>
</dbReference>
<dbReference type="GO" id="GO:2000563">
    <property type="term" value="P:positive regulation of CD4-positive, alpha-beta T cell proliferation"/>
    <property type="evidence" value="ECO:0007669"/>
    <property type="project" value="Ensembl"/>
</dbReference>
<dbReference type="InterPro" id="IPR040216">
    <property type="entry name" value="CTLA4/CD28"/>
</dbReference>
<dbReference type="FunCoup" id="A0A674HYE0">
    <property type="interactions" value="57"/>
</dbReference>
<dbReference type="GO" id="GO:0001772">
    <property type="term" value="C:immunological synapse"/>
    <property type="evidence" value="ECO:0007669"/>
    <property type="project" value="Ensembl"/>
</dbReference>
<dbReference type="GO" id="GO:0035739">
    <property type="term" value="P:CD4-positive, alpha-beta T cell proliferation"/>
    <property type="evidence" value="ECO:0007669"/>
    <property type="project" value="Ensembl"/>
</dbReference>
<keyword evidence="9" id="KW-0393">Immunoglobulin domain</keyword>
<dbReference type="GO" id="GO:0006955">
    <property type="term" value="P:immune response"/>
    <property type="evidence" value="ECO:0007669"/>
    <property type="project" value="InterPro"/>
</dbReference>
<dbReference type="InterPro" id="IPR008093">
    <property type="entry name" value="CD28"/>
</dbReference>
<evidence type="ECO:0000256" key="6">
    <source>
        <dbReference type="ARBA" id="ARBA00023157"/>
    </source>
</evidence>
<reference evidence="11" key="1">
    <citation type="submission" date="2025-08" db="UniProtKB">
        <authorList>
            <consortium name="Ensembl"/>
        </authorList>
    </citation>
    <scope>IDENTIFICATION</scope>
</reference>
<dbReference type="InterPro" id="IPR013783">
    <property type="entry name" value="Ig-like_fold"/>
</dbReference>
<evidence type="ECO:0000313" key="12">
    <source>
        <dbReference type="Proteomes" id="UP000472274"/>
    </source>
</evidence>
<organism evidence="11 12">
    <name type="scientific">Terrapene triunguis</name>
    <name type="common">Three-toed box turtle</name>
    <dbReference type="NCBI Taxonomy" id="2587831"/>
    <lineage>
        <taxon>Eukaryota</taxon>
        <taxon>Metazoa</taxon>
        <taxon>Chordata</taxon>
        <taxon>Craniata</taxon>
        <taxon>Vertebrata</taxon>
        <taxon>Euteleostomi</taxon>
        <taxon>Archelosauria</taxon>
        <taxon>Testudinata</taxon>
        <taxon>Testudines</taxon>
        <taxon>Cryptodira</taxon>
        <taxon>Durocryptodira</taxon>
        <taxon>Testudinoidea</taxon>
        <taxon>Emydidae</taxon>
        <taxon>Terrapene</taxon>
    </lineage>
</organism>
<evidence type="ECO:0000256" key="7">
    <source>
        <dbReference type="ARBA" id="ARBA00023170"/>
    </source>
</evidence>
<evidence type="ECO:0000256" key="9">
    <source>
        <dbReference type="ARBA" id="ARBA00023319"/>
    </source>
</evidence>
<dbReference type="GO" id="GO:0045589">
    <property type="term" value="P:regulation of regulatory T cell differentiation"/>
    <property type="evidence" value="ECO:0007669"/>
    <property type="project" value="Ensembl"/>
</dbReference>